<dbReference type="GO" id="GO:0046294">
    <property type="term" value="P:formaldehyde catabolic process"/>
    <property type="evidence" value="ECO:0007669"/>
    <property type="project" value="TreeGrafter"/>
</dbReference>
<keyword evidence="7" id="KW-0812">Transmembrane</keyword>
<comment type="cofactor">
    <cofactor evidence="1 6">
        <name>Zn(2+)</name>
        <dbReference type="ChEBI" id="CHEBI:29105"/>
    </cofactor>
</comment>
<dbReference type="PROSITE" id="PS00059">
    <property type="entry name" value="ADH_ZINC"/>
    <property type="match status" value="1"/>
</dbReference>
<comment type="similarity">
    <text evidence="6">Belongs to the zinc-containing alcohol dehydrogenase family.</text>
</comment>
<evidence type="ECO:0000256" key="5">
    <source>
        <dbReference type="ARBA" id="ARBA00023027"/>
    </source>
</evidence>
<accession>Q3S8D7</accession>
<feature type="domain" description="Enoyl reductase (ER)" evidence="8">
    <location>
        <begin position="18"/>
        <end position="372"/>
    </location>
</feature>
<dbReference type="PANTHER" id="PTHR43880:SF12">
    <property type="entry name" value="ALCOHOL DEHYDROGENASE CLASS-3"/>
    <property type="match status" value="1"/>
</dbReference>
<dbReference type="EMBL" id="DQ149577">
    <property type="protein sequence ID" value="AAZ93608.1"/>
    <property type="molecule type" value="Genomic_DNA"/>
</dbReference>
<dbReference type="GO" id="GO:0008270">
    <property type="term" value="F:zinc ion binding"/>
    <property type="evidence" value="ECO:0007669"/>
    <property type="project" value="InterPro"/>
</dbReference>
<evidence type="ECO:0000256" key="7">
    <source>
        <dbReference type="SAM" id="Phobius"/>
    </source>
</evidence>
<dbReference type="InterPro" id="IPR002328">
    <property type="entry name" value="ADH_Zn_CS"/>
</dbReference>
<name>Q3S8D7_PARPN</name>
<dbReference type="FunFam" id="3.40.50.720:FF:000003">
    <property type="entry name" value="S-(hydroxymethyl)glutathione dehydrogenase"/>
    <property type="match status" value="1"/>
</dbReference>
<reference evidence="9" key="1">
    <citation type="journal article" date="2006" name="Microbiology">
        <title>Identification of a transposable genomic island of Paracoccus pantotrophus DSM 11072 by its transposition to a novel entrapment vector pMMB2.</title>
        <authorList>
            <person name="Mikosa M."/>
            <person name="Sochacka-Pietal M."/>
            <person name="Baj J."/>
            <person name="Bartosik D."/>
        </authorList>
    </citation>
    <scope>NUCLEOTIDE SEQUENCE</scope>
    <source>
        <strain evidence="9">DSM 11072</strain>
    </source>
</reference>
<dbReference type="SMART" id="SM00829">
    <property type="entry name" value="PKS_ER"/>
    <property type="match status" value="1"/>
</dbReference>
<sequence>MKMKAAVLFEQGLPAPYAISQPIQIEEVELDGPGEGEVLIEVVAAGLCHSDLSTIENLRPRKVPTVIGHEAAGIVREVGAGVRRLKVGDHVVATFVASCGCCRYCIDHRANLCTASWTSRAEGTLQSGARRLKFGKGDLHHYTGLSTFAEYAVVSESSLVSIRKDVPLEVAALFGCAVVTGVGAVFNTAALRPGQSAAVVGLGGVGLNALLGAVAAGAYPVIAIDMNPEKLELAKSLGASHAVLASDPNMAEQVKDLTNGGVDFAFEAAGSIPAVHTAYQCLARGGTVISSGLPDPTKTYAYNHAPLVSDEKSIRGSYMGGCDPRRDVPRYLNLYLAGKLPVDRLRSGDLTFEQINQGFDALALGKVVRQTLRPHQ</sequence>
<dbReference type="Gene3D" id="3.90.180.10">
    <property type="entry name" value="Medium-chain alcohol dehydrogenases, catalytic domain"/>
    <property type="match status" value="1"/>
</dbReference>
<evidence type="ECO:0000256" key="6">
    <source>
        <dbReference type="RuleBase" id="RU361277"/>
    </source>
</evidence>
<dbReference type="InterPro" id="IPR036291">
    <property type="entry name" value="NAD(P)-bd_dom_sf"/>
</dbReference>
<dbReference type="RefSeq" id="WP_114669290.1">
    <property type="nucleotide sequence ID" value="NZ_CP038206.1"/>
</dbReference>
<dbReference type="AlphaFoldDB" id="Q3S8D7"/>
<keyword evidence="4" id="KW-0560">Oxidoreductase</keyword>
<evidence type="ECO:0000313" key="9">
    <source>
        <dbReference type="EMBL" id="AAZ93608.1"/>
    </source>
</evidence>
<dbReference type="PANTHER" id="PTHR43880">
    <property type="entry name" value="ALCOHOL DEHYDROGENASE"/>
    <property type="match status" value="1"/>
</dbReference>
<dbReference type="SUPFAM" id="SSF50129">
    <property type="entry name" value="GroES-like"/>
    <property type="match status" value="2"/>
</dbReference>
<dbReference type="SUPFAM" id="SSF51735">
    <property type="entry name" value="NAD(P)-binding Rossmann-fold domains"/>
    <property type="match status" value="1"/>
</dbReference>
<dbReference type="InterPro" id="IPR013149">
    <property type="entry name" value="ADH-like_C"/>
</dbReference>
<evidence type="ECO:0000259" key="8">
    <source>
        <dbReference type="SMART" id="SM00829"/>
    </source>
</evidence>
<dbReference type="InterPro" id="IPR011032">
    <property type="entry name" value="GroES-like_sf"/>
</dbReference>
<organism evidence="9">
    <name type="scientific">Paracoccus pantotrophus</name>
    <name type="common">Thiosphaera pantotropha</name>
    <dbReference type="NCBI Taxonomy" id="82367"/>
    <lineage>
        <taxon>Bacteria</taxon>
        <taxon>Pseudomonadati</taxon>
        <taxon>Pseudomonadota</taxon>
        <taxon>Alphaproteobacteria</taxon>
        <taxon>Rhodobacterales</taxon>
        <taxon>Paracoccaceae</taxon>
        <taxon>Paracoccus</taxon>
    </lineage>
</organism>
<evidence type="ECO:0000256" key="3">
    <source>
        <dbReference type="ARBA" id="ARBA00022833"/>
    </source>
</evidence>
<dbReference type="Pfam" id="PF08240">
    <property type="entry name" value="ADH_N"/>
    <property type="match status" value="1"/>
</dbReference>
<evidence type="ECO:0000256" key="1">
    <source>
        <dbReference type="ARBA" id="ARBA00001947"/>
    </source>
</evidence>
<dbReference type="InterPro" id="IPR013154">
    <property type="entry name" value="ADH-like_N"/>
</dbReference>
<protein>
    <submittedName>
        <fullName evidence="9">Probable alcohol dehydrogenase class III</fullName>
    </submittedName>
</protein>
<keyword evidence="2 6" id="KW-0479">Metal-binding</keyword>
<feature type="transmembrane region" description="Helical" evidence="7">
    <location>
        <begin position="197"/>
        <end position="222"/>
    </location>
</feature>
<dbReference type="CDD" id="cd08281">
    <property type="entry name" value="liver_ADH_like1"/>
    <property type="match status" value="1"/>
</dbReference>
<feature type="transmembrane region" description="Helical" evidence="7">
    <location>
        <begin position="170"/>
        <end position="191"/>
    </location>
</feature>
<dbReference type="Gene3D" id="3.40.50.720">
    <property type="entry name" value="NAD(P)-binding Rossmann-like Domain"/>
    <property type="match status" value="1"/>
</dbReference>
<dbReference type="InterPro" id="IPR020843">
    <property type="entry name" value="ER"/>
</dbReference>
<keyword evidence="7" id="KW-1133">Transmembrane helix</keyword>
<keyword evidence="5" id="KW-0520">NAD</keyword>
<dbReference type="GO" id="GO:0051903">
    <property type="term" value="F:S-(hydroxymethyl)glutathione dehydrogenase [NAD(P)+] activity"/>
    <property type="evidence" value="ECO:0007669"/>
    <property type="project" value="TreeGrafter"/>
</dbReference>
<proteinExistence type="inferred from homology"/>
<dbReference type="Pfam" id="PF00107">
    <property type="entry name" value="ADH_zinc_N"/>
    <property type="match status" value="1"/>
</dbReference>
<keyword evidence="3 6" id="KW-0862">Zinc</keyword>
<evidence type="ECO:0000256" key="2">
    <source>
        <dbReference type="ARBA" id="ARBA00022723"/>
    </source>
</evidence>
<keyword evidence="7" id="KW-0472">Membrane</keyword>
<evidence type="ECO:0000256" key="4">
    <source>
        <dbReference type="ARBA" id="ARBA00023002"/>
    </source>
</evidence>
<dbReference type="GO" id="GO:0005829">
    <property type="term" value="C:cytosol"/>
    <property type="evidence" value="ECO:0007669"/>
    <property type="project" value="TreeGrafter"/>
</dbReference>